<feature type="domain" description="3-keto-alpha-glucoside-1,2-lyase/3-keto-2-hydroxy-glucal hydratase" evidence="1">
    <location>
        <begin position="24"/>
        <end position="269"/>
    </location>
</feature>
<dbReference type="RefSeq" id="WP_380803957.1">
    <property type="nucleotide sequence ID" value="NZ_JBHUIV010000018.1"/>
</dbReference>
<proteinExistence type="predicted"/>
<reference evidence="3" key="1">
    <citation type="journal article" date="2019" name="Int. J. Syst. Evol. Microbiol.">
        <title>The Global Catalogue of Microorganisms (GCM) 10K type strain sequencing project: providing services to taxonomists for standard genome sequencing and annotation.</title>
        <authorList>
            <consortium name="The Broad Institute Genomics Platform"/>
            <consortium name="The Broad Institute Genome Sequencing Center for Infectious Disease"/>
            <person name="Wu L."/>
            <person name="Ma J."/>
        </authorList>
    </citation>
    <scope>NUCLEOTIDE SEQUENCE [LARGE SCALE GENOMIC DNA]</scope>
    <source>
        <strain evidence="3">KCTC 19812</strain>
    </source>
</reference>
<comment type="caution">
    <text evidence="2">The sequence shown here is derived from an EMBL/GenBank/DDBJ whole genome shotgun (WGS) entry which is preliminary data.</text>
</comment>
<name>A0ABW5BAL7_9BACT</name>
<dbReference type="Proteomes" id="UP001597414">
    <property type="component" value="Unassembled WGS sequence"/>
</dbReference>
<organism evidence="2 3">
    <name type="scientific">Shivajiella indica</name>
    <dbReference type="NCBI Taxonomy" id="872115"/>
    <lineage>
        <taxon>Bacteria</taxon>
        <taxon>Pseudomonadati</taxon>
        <taxon>Bacteroidota</taxon>
        <taxon>Cytophagia</taxon>
        <taxon>Cytophagales</taxon>
        <taxon>Cyclobacteriaceae</taxon>
        <taxon>Shivajiella</taxon>
    </lineage>
</organism>
<dbReference type="InterPro" id="IPR010496">
    <property type="entry name" value="AL/BT2_dom"/>
</dbReference>
<dbReference type="EMBL" id="JBHUIV010000018">
    <property type="protein sequence ID" value="MFD2202695.1"/>
    <property type="molecule type" value="Genomic_DNA"/>
</dbReference>
<evidence type="ECO:0000313" key="2">
    <source>
        <dbReference type="EMBL" id="MFD2202695.1"/>
    </source>
</evidence>
<gene>
    <name evidence="2" type="ORF">ACFSKV_14045</name>
</gene>
<sequence length="281" mass="31601">MPKAHIFLIAFALLASISCKPENQWEPLFNEKDLTGWDTYLGPPWVATSDSTVGRSDRPIGLNIDPLSVFSVVEVDGQPAIRISGEQWGGLSTTQEYHNYHLSLQFKWGEAKYKPRDKNKRDSGILYHAGGPHGADYGFWMRSQEFQVQEGDCGDYWGVAGGIMDILAKKSDDLYVYDPEAELLTFSDSSAVGRRCVKYPDAENPTGEWNTLELYCFGDTTVHVVNNKVVMVLYNSRYMTETGELPLKSGKIQIQSEGAEVFYRDIKVKRISNLPIVLINN</sequence>
<dbReference type="Gene3D" id="2.60.120.560">
    <property type="entry name" value="Exo-inulinase, domain 1"/>
    <property type="match status" value="1"/>
</dbReference>
<keyword evidence="3" id="KW-1185">Reference proteome</keyword>
<accession>A0ABW5BAL7</accession>
<evidence type="ECO:0000313" key="3">
    <source>
        <dbReference type="Proteomes" id="UP001597414"/>
    </source>
</evidence>
<evidence type="ECO:0000259" key="1">
    <source>
        <dbReference type="Pfam" id="PF06439"/>
    </source>
</evidence>
<protein>
    <submittedName>
        <fullName evidence="2">DUF1080 domain-containing protein</fullName>
    </submittedName>
</protein>
<dbReference type="Pfam" id="PF06439">
    <property type="entry name" value="3keto-disac_hyd"/>
    <property type="match status" value="1"/>
</dbReference>
<dbReference type="PROSITE" id="PS51257">
    <property type="entry name" value="PROKAR_LIPOPROTEIN"/>
    <property type="match status" value="1"/>
</dbReference>